<evidence type="ECO:0000313" key="3">
    <source>
        <dbReference type="Proteomes" id="UP001139311"/>
    </source>
</evidence>
<gene>
    <name evidence="2" type="ORF">LHA35_15495</name>
</gene>
<reference evidence="2" key="1">
    <citation type="submission" date="2021-10" db="EMBL/GenBank/DDBJ databases">
        <title>Roseicella aerolatum sp. nov., isolated from aerosols of e-waste dismantling site.</title>
        <authorList>
            <person name="Qin T."/>
        </authorList>
    </citation>
    <scope>NUCLEOTIDE SEQUENCE</scope>
    <source>
        <strain evidence="2">GB24</strain>
    </source>
</reference>
<keyword evidence="3" id="KW-1185">Reference proteome</keyword>
<evidence type="ECO:0000313" key="2">
    <source>
        <dbReference type="EMBL" id="MCB4823137.1"/>
    </source>
</evidence>
<dbReference type="Proteomes" id="UP001139311">
    <property type="component" value="Unassembled WGS sequence"/>
</dbReference>
<feature type="region of interest" description="Disordered" evidence="1">
    <location>
        <begin position="292"/>
        <end position="318"/>
    </location>
</feature>
<evidence type="ECO:0000256" key="1">
    <source>
        <dbReference type="SAM" id="MobiDB-lite"/>
    </source>
</evidence>
<dbReference type="InterPro" id="IPR006881">
    <property type="entry name" value="RepA_C"/>
</dbReference>
<dbReference type="EMBL" id="JAJAQI010000022">
    <property type="protein sequence ID" value="MCB4823137.1"/>
    <property type="molecule type" value="Genomic_DNA"/>
</dbReference>
<comment type="caution">
    <text evidence="2">The sequence shown here is derived from an EMBL/GenBank/DDBJ whole genome shotgun (WGS) entry which is preliminary data.</text>
</comment>
<protein>
    <submittedName>
        <fullName evidence="2">Plasmid replication initiator</fullName>
    </submittedName>
</protein>
<dbReference type="AlphaFoldDB" id="A0A9X1IER0"/>
<accession>A0A9X1IER0</accession>
<dbReference type="RefSeq" id="WP_226609462.1">
    <property type="nucleotide sequence ID" value="NZ_JAJAQI010000022.1"/>
</dbReference>
<organism evidence="2 3">
    <name type="scientific">Roseicella aerolata</name>
    <dbReference type="NCBI Taxonomy" id="2883479"/>
    <lineage>
        <taxon>Bacteria</taxon>
        <taxon>Pseudomonadati</taxon>
        <taxon>Pseudomonadota</taxon>
        <taxon>Alphaproteobacteria</taxon>
        <taxon>Acetobacterales</taxon>
        <taxon>Roseomonadaceae</taxon>
        <taxon>Roseicella</taxon>
    </lineage>
</organism>
<proteinExistence type="predicted"/>
<name>A0A9X1IER0_9PROT</name>
<sequence length="318" mass="35363">MGEVHRLLREAGREAALRSDFDRRVVEAAAAYLASEDVEIGFLYSGWAQAALPHKRLPDDAPWQITTERVTLIVQPGLRAVPGGEPVSVGVPYGSRARLILLYLQSEAIRTNSREIELGKSLHAWLRRLGIPIGGKSMRDVRDQAERLSRCRMTFTIKQGNRTGLVNQNLLDTSMFVEDDNAQGSLFIETATLSEMFFQQLKKHPVPIEETAVRQIANNSMALDVYCWLAYRLHALTEPTPIGWRALHGQFGRGVKRLDHFKDQFKDTLALATAVYPDADVEVHERGITLRPSRPPVAPSSPRTVAIGGRGPRRVAGG</sequence>
<dbReference type="Pfam" id="PF04796">
    <property type="entry name" value="RepA_C"/>
    <property type="match status" value="1"/>
</dbReference>